<dbReference type="InterPro" id="IPR050345">
    <property type="entry name" value="Aliph_Amidase/BUP"/>
</dbReference>
<sequence>MKQGVIRVAGIQCHSLTDRDLNASQARMYISNNAKNSDLIVFPELYSSGYIMEEDYLAKAAEPVQGEFIQQIRECAKENDTAVIMPFLEWDMGQLYNSVAVIDSSGDIVGIKRKSINWKSELGFIQEAPVLDNFEVYEVGGFKIGLLLCYEASFPELSRALANKGADIIVVMAFWGEWALTHWQTQLSARAIDNNVYVVGVNGLMDDITCGNSMIISPNGNVMDVALKVAGTVNATLCKKELEAARKTVPYYSDYMEYISKIQGRLLGYEGDDIGEIV</sequence>
<dbReference type="STRING" id="1121324.CLIT_10c04830"/>
<accession>A0A069RFG9</accession>
<evidence type="ECO:0000259" key="2">
    <source>
        <dbReference type="PROSITE" id="PS50263"/>
    </source>
</evidence>
<dbReference type="EMBL" id="JJMM01000010">
    <property type="protein sequence ID" value="KDR95756.1"/>
    <property type="molecule type" value="Genomic_DNA"/>
</dbReference>
<dbReference type="AlphaFoldDB" id="A0A069RFG9"/>
<comment type="caution">
    <text evidence="3">The sequence shown here is derived from an EMBL/GenBank/DDBJ whole genome shotgun (WGS) entry which is preliminary data.</text>
</comment>
<dbReference type="CDD" id="cd07197">
    <property type="entry name" value="nitrilase"/>
    <property type="match status" value="1"/>
</dbReference>
<dbReference type="eggNOG" id="COG0388">
    <property type="taxonomic scope" value="Bacteria"/>
</dbReference>
<keyword evidence="1 3" id="KW-0378">Hydrolase</keyword>
<reference evidence="3 4" key="1">
    <citation type="submission" date="2014-03" db="EMBL/GenBank/DDBJ databases">
        <title>Genome sequence of Clostridium litorale W6, DSM 5388.</title>
        <authorList>
            <person name="Poehlein A."/>
            <person name="Jagirdar A."/>
            <person name="Khonsari B."/>
            <person name="Chibani C.M."/>
            <person name="Gutierrez Gutierrez D.A."/>
            <person name="Davydova E."/>
            <person name="Alghaithi H.S."/>
            <person name="Nair K.P."/>
            <person name="Dhamotharan K."/>
            <person name="Chandran L."/>
            <person name="G W."/>
            <person name="Daniel R."/>
        </authorList>
    </citation>
    <scope>NUCLEOTIDE SEQUENCE [LARGE SCALE GENOMIC DNA]</scope>
    <source>
        <strain evidence="3 4">W6</strain>
    </source>
</reference>
<gene>
    <name evidence="3" type="primary">ramA</name>
    <name evidence="3" type="ORF">CLIT_10c04830</name>
</gene>
<dbReference type="EC" id="3.5.1.100" evidence="3"/>
<dbReference type="Gene3D" id="3.60.110.10">
    <property type="entry name" value="Carbon-nitrogen hydrolase"/>
    <property type="match status" value="1"/>
</dbReference>
<dbReference type="InterPro" id="IPR003010">
    <property type="entry name" value="C-N_Hydrolase"/>
</dbReference>
<evidence type="ECO:0000256" key="1">
    <source>
        <dbReference type="ARBA" id="ARBA00022801"/>
    </source>
</evidence>
<dbReference type="SUPFAM" id="SSF56317">
    <property type="entry name" value="Carbon-nitrogen hydrolase"/>
    <property type="match status" value="1"/>
</dbReference>
<organism evidence="3 4">
    <name type="scientific">Peptoclostridium litorale DSM 5388</name>
    <dbReference type="NCBI Taxonomy" id="1121324"/>
    <lineage>
        <taxon>Bacteria</taxon>
        <taxon>Bacillati</taxon>
        <taxon>Bacillota</taxon>
        <taxon>Clostridia</taxon>
        <taxon>Peptostreptococcales</taxon>
        <taxon>Peptoclostridiaceae</taxon>
        <taxon>Peptoclostridium</taxon>
    </lineage>
</organism>
<dbReference type="RefSeq" id="WP_038264285.1">
    <property type="nucleotide sequence ID" value="NZ_FSRH01000011.1"/>
</dbReference>
<name>A0A069RFG9_PEPLI</name>
<dbReference type="PANTHER" id="PTHR43674">
    <property type="entry name" value="NITRILASE C965.09-RELATED"/>
    <property type="match status" value="1"/>
</dbReference>
<protein>
    <submittedName>
        <fullName evidence="3">(R)-stereoselective amidase RamA</fullName>
        <ecNumber evidence="3">3.5.1.100</ecNumber>
    </submittedName>
</protein>
<evidence type="ECO:0000313" key="3">
    <source>
        <dbReference type="EMBL" id="KDR95756.1"/>
    </source>
</evidence>
<dbReference type="InterPro" id="IPR036526">
    <property type="entry name" value="C-N_Hydrolase_sf"/>
</dbReference>
<feature type="domain" description="CN hydrolase" evidence="2">
    <location>
        <begin position="6"/>
        <end position="239"/>
    </location>
</feature>
<dbReference type="GO" id="GO:0016811">
    <property type="term" value="F:hydrolase activity, acting on carbon-nitrogen (but not peptide) bonds, in linear amides"/>
    <property type="evidence" value="ECO:0007669"/>
    <property type="project" value="UniProtKB-ARBA"/>
</dbReference>
<dbReference type="Pfam" id="PF00795">
    <property type="entry name" value="CN_hydrolase"/>
    <property type="match status" value="1"/>
</dbReference>
<dbReference type="PANTHER" id="PTHR43674:SF2">
    <property type="entry name" value="BETA-UREIDOPROPIONASE"/>
    <property type="match status" value="1"/>
</dbReference>
<dbReference type="PROSITE" id="PS50263">
    <property type="entry name" value="CN_HYDROLASE"/>
    <property type="match status" value="1"/>
</dbReference>
<dbReference type="OrthoDB" id="9811121at2"/>
<keyword evidence="4" id="KW-1185">Reference proteome</keyword>
<proteinExistence type="predicted"/>
<evidence type="ECO:0000313" key="4">
    <source>
        <dbReference type="Proteomes" id="UP000027946"/>
    </source>
</evidence>
<dbReference type="Proteomes" id="UP000027946">
    <property type="component" value="Unassembled WGS sequence"/>
</dbReference>